<dbReference type="Pfam" id="PF00583">
    <property type="entry name" value="Acetyltransf_1"/>
    <property type="match status" value="1"/>
</dbReference>
<dbReference type="SUPFAM" id="SSF55729">
    <property type="entry name" value="Acyl-CoA N-acyltransferases (Nat)"/>
    <property type="match status" value="1"/>
</dbReference>
<proteinExistence type="predicted"/>
<gene>
    <name evidence="2" type="ORF">MARGE09_P3480</name>
</gene>
<evidence type="ECO:0000313" key="2">
    <source>
        <dbReference type="EMBL" id="BCD99279.1"/>
    </source>
</evidence>
<dbReference type="KEGG" id="marq:MARGE09_P3480"/>
<protein>
    <recommendedName>
        <fullName evidence="1">N-acetyltransferase domain-containing protein</fullName>
    </recommendedName>
</protein>
<dbReference type="InterPro" id="IPR016181">
    <property type="entry name" value="Acyl_CoA_acyltransferase"/>
</dbReference>
<dbReference type="PROSITE" id="PS51186">
    <property type="entry name" value="GNAT"/>
    <property type="match status" value="1"/>
</dbReference>
<dbReference type="AlphaFoldDB" id="A0AAN1WKJ1"/>
<dbReference type="GO" id="GO:0016747">
    <property type="term" value="F:acyltransferase activity, transferring groups other than amino-acyl groups"/>
    <property type="evidence" value="ECO:0007669"/>
    <property type="project" value="InterPro"/>
</dbReference>
<evidence type="ECO:0000259" key="1">
    <source>
        <dbReference type="PROSITE" id="PS51186"/>
    </source>
</evidence>
<dbReference type="EMBL" id="AP023086">
    <property type="protein sequence ID" value="BCD99279.1"/>
    <property type="molecule type" value="Genomic_DNA"/>
</dbReference>
<sequence length="149" mass="17338">MRKAVFSDTALLFQWANQPIVRFQAFAQQPITWFDHTYWCHRRFVGKNGIWVGVLNNREVGQVRFDEDLQAACWLIDIHLDDSYKGKGLGLQLLNQAMQQQAALRPCYYFCALAKVSNTASCRLFEKAGFSMVGLVCLQGQWCWQYERF</sequence>
<accession>A0AAN1WKJ1</accession>
<dbReference type="Proteomes" id="UP001320119">
    <property type="component" value="Chromosome"/>
</dbReference>
<feature type="domain" description="N-acetyltransferase" evidence="1">
    <location>
        <begin position="1"/>
        <end position="149"/>
    </location>
</feature>
<reference evidence="2 3" key="1">
    <citation type="journal article" date="2022" name="IScience">
        <title>An ultrasensitive nanofiber-based assay for enzymatic hydrolysis and deep-sea microbial degradation of cellulose.</title>
        <authorList>
            <person name="Tsudome M."/>
            <person name="Tachioka M."/>
            <person name="Miyazaki M."/>
            <person name="Uchimura K."/>
            <person name="Tsuda M."/>
            <person name="Takaki Y."/>
            <person name="Deguchi S."/>
        </authorList>
    </citation>
    <scope>NUCLEOTIDE SEQUENCE [LARGE SCALE GENOMIC DNA]</scope>
    <source>
        <strain evidence="2 3">GE09</strain>
    </source>
</reference>
<keyword evidence="3" id="KW-1185">Reference proteome</keyword>
<organism evidence="2 3">
    <name type="scientific">Marinagarivorans cellulosilyticus</name>
    <dbReference type="NCBI Taxonomy" id="2721545"/>
    <lineage>
        <taxon>Bacteria</taxon>
        <taxon>Pseudomonadati</taxon>
        <taxon>Pseudomonadota</taxon>
        <taxon>Gammaproteobacteria</taxon>
        <taxon>Cellvibrionales</taxon>
        <taxon>Cellvibrionaceae</taxon>
        <taxon>Marinagarivorans</taxon>
    </lineage>
</organism>
<dbReference type="InterPro" id="IPR000182">
    <property type="entry name" value="GNAT_dom"/>
</dbReference>
<evidence type="ECO:0000313" key="3">
    <source>
        <dbReference type="Proteomes" id="UP001320119"/>
    </source>
</evidence>
<dbReference type="CDD" id="cd04301">
    <property type="entry name" value="NAT_SF"/>
    <property type="match status" value="1"/>
</dbReference>
<name>A0AAN1WKJ1_9GAMM</name>
<dbReference type="Gene3D" id="3.40.630.30">
    <property type="match status" value="1"/>
</dbReference>